<gene>
    <name evidence="2" type="ORF">ACFSUE_09020</name>
</gene>
<keyword evidence="1" id="KW-0812">Transmembrane</keyword>
<name>A0ABW5S1W5_9BACL</name>
<accession>A0ABW5S1W5</accession>
<organism evidence="2 3">
    <name type="scientific">Sporolactobacillus shoreicorticis</name>
    <dbReference type="NCBI Taxonomy" id="1923877"/>
    <lineage>
        <taxon>Bacteria</taxon>
        <taxon>Bacillati</taxon>
        <taxon>Bacillota</taxon>
        <taxon>Bacilli</taxon>
        <taxon>Bacillales</taxon>
        <taxon>Sporolactobacillaceae</taxon>
        <taxon>Sporolactobacillus</taxon>
    </lineage>
</organism>
<reference evidence="3" key="1">
    <citation type="journal article" date="2019" name="Int. J. Syst. Evol. Microbiol.">
        <title>The Global Catalogue of Microorganisms (GCM) 10K type strain sequencing project: providing services to taxonomists for standard genome sequencing and annotation.</title>
        <authorList>
            <consortium name="The Broad Institute Genomics Platform"/>
            <consortium name="The Broad Institute Genome Sequencing Center for Infectious Disease"/>
            <person name="Wu L."/>
            <person name="Ma J."/>
        </authorList>
    </citation>
    <scope>NUCLEOTIDE SEQUENCE [LARGE SCALE GENOMIC DNA]</scope>
    <source>
        <strain evidence="3">TISTR 2466</strain>
    </source>
</reference>
<dbReference type="RefSeq" id="WP_253065086.1">
    <property type="nucleotide sequence ID" value="NZ_JAMXWM010000035.1"/>
</dbReference>
<dbReference type="Proteomes" id="UP001597399">
    <property type="component" value="Unassembled WGS sequence"/>
</dbReference>
<sequence length="107" mass="12014">MGSGLLAIQSLVLLYAKNRQKIVVRRLFGHSIMRTYRVYLLFLGIEWIIQGMISGLIINSMGVLTLDTRLGLVFIVVALAVLELMLTLISLLAIERRKLSELLKEGT</sequence>
<feature type="transmembrane region" description="Helical" evidence="1">
    <location>
        <begin position="38"/>
        <end position="58"/>
    </location>
</feature>
<feature type="transmembrane region" description="Helical" evidence="1">
    <location>
        <begin position="70"/>
        <end position="94"/>
    </location>
</feature>
<dbReference type="Pfam" id="PF07242">
    <property type="entry name" value="DUF1430"/>
    <property type="match status" value="1"/>
</dbReference>
<evidence type="ECO:0000256" key="1">
    <source>
        <dbReference type="SAM" id="Phobius"/>
    </source>
</evidence>
<keyword evidence="3" id="KW-1185">Reference proteome</keyword>
<comment type="caution">
    <text evidence="2">The sequence shown here is derived from an EMBL/GenBank/DDBJ whole genome shotgun (WGS) entry which is preliminary data.</text>
</comment>
<keyword evidence="1" id="KW-0472">Membrane</keyword>
<protein>
    <submittedName>
        <fullName evidence="2">DUF1430 domain-containing protein</fullName>
    </submittedName>
</protein>
<dbReference type="InterPro" id="IPR006541">
    <property type="entry name" value="Bacteriocin_ass"/>
</dbReference>
<proteinExistence type="predicted"/>
<evidence type="ECO:0000313" key="2">
    <source>
        <dbReference type="EMBL" id="MFD2693761.1"/>
    </source>
</evidence>
<evidence type="ECO:0000313" key="3">
    <source>
        <dbReference type="Proteomes" id="UP001597399"/>
    </source>
</evidence>
<keyword evidence="1" id="KW-1133">Transmembrane helix</keyword>
<dbReference type="EMBL" id="JBHUMQ010000021">
    <property type="protein sequence ID" value="MFD2693761.1"/>
    <property type="molecule type" value="Genomic_DNA"/>
</dbReference>